<keyword evidence="1" id="KW-0677">Repeat</keyword>
<evidence type="ECO:0000313" key="6">
    <source>
        <dbReference type="Proteomes" id="UP001595755"/>
    </source>
</evidence>
<dbReference type="SUPFAM" id="SSF53448">
    <property type="entry name" value="Nucleotide-diphospho-sugar transferases"/>
    <property type="match status" value="1"/>
</dbReference>
<dbReference type="RefSeq" id="WP_204602707.1">
    <property type="nucleotide sequence ID" value="NZ_JBHSED010000013.1"/>
</dbReference>
<evidence type="ECO:0000256" key="2">
    <source>
        <dbReference type="ARBA" id="ARBA00022803"/>
    </source>
</evidence>
<keyword evidence="5" id="KW-0328">Glycosyltransferase</keyword>
<evidence type="ECO:0000256" key="1">
    <source>
        <dbReference type="ARBA" id="ARBA00022737"/>
    </source>
</evidence>
<dbReference type="Pfam" id="PF00535">
    <property type="entry name" value="Glycos_transf_2"/>
    <property type="match status" value="1"/>
</dbReference>
<sequence>MASGKTPTIGVQLIVRDEEDLLGRCLDSVRTWARQIVVVDTGSTDGTARIASGLGAQVVDWPWSDDFAAARNAGLTHASTEWILVLDADEAVSEGAEALSAYLESVGEDCCEVALRHRIGERPEDELTSRAIRLFRNGCGFRYEGRVHEQLVLDDGRPATGASVSPIKLIHDGYMPEQLARKGTALRNLRLLEQMLDDSPGDAFLRYNLGVASCQLGRLEEAAHLFEEALALAPGAAAYRPTLVRDYALLLTALDKRAATAQLLTEETKHYPGYADLHWLRGQCLQAQGRLEAACQAYEAAANCGEEARSSYICLHGSHSFRPWTALAEIARSSGEWTLADRLYQGALASEPGYEAAWHGWAEALAEAGGSSDDVSQRFYSLYPGIREHSRTSLMAAKALAGIGGHREALALLKDSGIRHSELECRCLTALGAFSEVEQVVHQDMDETEGVQPETLDYAILAVMNRGTALPDWLAAALGDKEAAGLKRLWERLQLKGAPAQRGNTGDDAPEDKAFLEAAERLSEKALATGLADLGETLSAARGESAETLALRLFRRGYVLRAADRLLRLLQEDRLNAEGLASLGQILFLREHYATAASLFERALEQDSAYQDARLGAAECYARMALAVAENGLRRHPGHPRLTKQRQRLNESLRLMRGLPWQIRWTGAERGHANG</sequence>
<dbReference type="PANTHER" id="PTHR43630">
    <property type="entry name" value="POLY-BETA-1,6-N-ACETYL-D-GLUCOSAMINE SYNTHASE"/>
    <property type="match status" value="1"/>
</dbReference>
<dbReference type="EC" id="2.4.-.-" evidence="5"/>
<comment type="caution">
    <text evidence="5">The sequence shown here is derived from an EMBL/GenBank/DDBJ whole genome shotgun (WGS) entry which is preliminary data.</text>
</comment>
<evidence type="ECO:0000259" key="4">
    <source>
        <dbReference type="Pfam" id="PF00535"/>
    </source>
</evidence>
<feature type="repeat" description="TPR" evidence="3">
    <location>
        <begin position="203"/>
        <end position="236"/>
    </location>
</feature>
<dbReference type="InterPro" id="IPR011990">
    <property type="entry name" value="TPR-like_helical_dom_sf"/>
</dbReference>
<feature type="domain" description="Glycosyltransferase 2-like" evidence="4">
    <location>
        <begin position="14"/>
        <end position="139"/>
    </location>
</feature>
<accession>A0ABV8S7M5</accession>
<dbReference type="InterPro" id="IPR013105">
    <property type="entry name" value="TPR_2"/>
</dbReference>
<organism evidence="5 6">
    <name type="scientific">Cohnella boryungensis</name>
    <dbReference type="NCBI Taxonomy" id="768479"/>
    <lineage>
        <taxon>Bacteria</taxon>
        <taxon>Bacillati</taxon>
        <taxon>Bacillota</taxon>
        <taxon>Bacilli</taxon>
        <taxon>Bacillales</taxon>
        <taxon>Paenibacillaceae</taxon>
        <taxon>Cohnella</taxon>
    </lineage>
</organism>
<dbReference type="Gene3D" id="3.90.550.10">
    <property type="entry name" value="Spore Coat Polysaccharide Biosynthesis Protein SpsA, Chain A"/>
    <property type="match status" value="1"/>
</dbReference>
<evidence type="ECO:0000256" key="3">
    <source>
        <dbReference type="PROSITE-ProRule" id="PRU00339"/>
    </source>
</evidence>
<reference evidence="6" key="1">
    <citation type="journal article" date="2019" name="Int. J. Syst. Evol. Microbiol.">
        <title>The Global Catalogue of Microorganisms (GCM) 10K type strain sequencing project: providing services to taxonomists for standard genome sequencing and annotation.</title>
        <authorList>
            <consortium name="The Broad Institute Genomics Platform"/>
            <consortium name="The Broad Institute Genome Sequencing Center for Infectious Disease"/>
            <person name="Wu L."/>
            <person name="Ma J."/>
        </authorList>
    </citation>
    <scope>NUCLEOTIDE SEQUENCE [LARGE SCALE GENOMIC DNA]</scope>
    <source>
        <strain evidence="6">CGMCC 4.1641</strain>
    </source>
</reference>
<keyword evidence="2 3" id="KW-0802">TPR repeat</keyword>
<name>A0ABV8S7M5_9BACL</name>
<dbReference type="Pfam" id="PF13176">
    <property type="entry name" value="TPR_7"/>
    <property type="match status" value="1"/>
</dbReference>
<dbReference type="InterPro" id="IPR019734">
    <property type="entry name" value="TPR_rpt"/>
</dbReference>
<dbReference type="SUPFAM" id="SSF48452">
    <property type="entry name" value="TPR-like"/>
    <property type="match status" value="2"/>
</dbReference>
<proteinExistence type="predicted"/>
<gene>
    <name evidence="5" type="ORF">ACFO1S_08950</name>
</gene>
<dbReference type="GO" id="GO:0016757">
    <property type="term" value="F:glycosyltransferase activity"/>
    <property type="evidence" value="ECO:0007669"/>
    <property type="project" value="UniProtKB-KW"/>
</dbReference>
<protein>
    <submittedName>
        <fullName evidence="5">Glycosyltransferase</fullName>
        <ecNumber evidence="5">2.4.-.-</ecNumber>
    </submittedName>
</protein>
<dbReference type="Proteomes" id="UP001595755">
    <property type="component" value="Unassembled WGS sequence"/>
</dbReference>
<keyword evidence="5" id="KW-0808">Transferase</keyword>
<dbReference type="PROSITE" id="PS50005">
    <property type="entry name" value="TPR"/>
    <property type="match status" value="2"/>
</dbReference>
<evidence type="ECO:0000313" key="5">
    <source>
        <dbReference type="EMBL" id="MFC4303581.1"/>
    </source>
</evidence>
<dbReference type="Pfam" id="PF07719">
    <property type="entry name" value="TPR_2"/>
    <property type="match status" value="1"/>
</dbReference>
<dbReference type="Pfam" id="PF13432">
    <property type="entry name" value="TPR_16"/>
    <property type="match status" value="1"/>
</dbReference>
<keyword evidence="6" id="KW-1185">Reference proteome</keyword>
<dbReference type="SMART" id="SM00028">
    <property type="entry name" value="TPR"/>
    <property type="match status" value="4"/>
</dbReference>
<dbReference type="CDD" id="cd02511">
    <property type="entry name" value="Beta4Glucosyltransferase"/>
    <property type="match status" value="1"/>
</dbReference>
<feature type="repeat" description="TPR" evidence="3">
    <location>
        <begin position="577"/>
        <end position="610"/>
    </location>
</feature>
<dbReference type="InterPro" id="IPR029044">
    <property type="entry name" value="Nucleotide-diphossugar_trans"/>
</dbReference>
<dbReference type="EMBL" id="JBHSED010000013">
    <property type="protein sequence ID" value="MFC4303581.1"/>
    <property type="molecule type" value="Genomic_DNA"/>
</dbReference>
<dbReference type="Gene3D" id="1.25.40.10">
    <property type="entry name" value="Tetratricopeptide repeat domain"/>
    <property type="match status" value="2"/>
</dbReference>
<dbReference type="InterPro" id="IPR001173">
    <property type="entry name" value="Glyco_trans_2-like"/>
</dbReference>
<dbReference type="PANTHER" id="PTHR43630:SF2">
    <property type="entry name" value="GLYCOSYLTRANSFERASE"/>
    <property type="match status" value="1"/>
</dbReference>